<sequence length="806" mass="90168">MGNTISNVDYAEVYRNANYNIGRTVPVCSEVVTVARMFLQYMDLHLSVLQQPEVVKEMYVFADVLELFHLTDENPTLPFTDALSSPDLHGYVLYRKMTLRDSRSPASRREYGWPTTLPVRIPWLKSSTSSTASTSGTDSIVELTISQDQKLALAEQATSRATITVEIADGPYSIDLSQINTRSGMLSALEANVLMAELILSYMSHAPDTVVQATLHLQWLDKLLDDALKGPNNTTGDAALDVQVRNLSFQIKFLLNRPVGAGLIVPRLQYATYSNLVGTMARIAENYDNEFKQLDLFIQQNEVLGTYLLEQNKAFAEKEKAMEVFHSELRQVKKDDLKRAFAKLEQLQVDMIHMNEEMEQAQRDMEAGLIQYRNRQVARAVFSVLRAVFSVATAFFTGGATAGPAVAGAASAVQAVSDVVSGLQRVVATLEKLVGAVEFLVAMRELLEAVENIQQATPEVEPGMPDLPSEAEWAIFENEVEEVAAGMPEEVSEALTWKTKCKNMAALGREMINLTTTVVELQHDIKVHDMLREIAHYQAQRFEAIQPADLRNYQELATELDMRTTRMLLGLLEVLSLQNAALRYQYLLPPSAVSMDSINRITMSSVWTLLLQLDSAAVIGLADLGFATDREVTYMVKGIPVAILLDGEDWDIPIKPEDFPHWSRVRISHLEMKFVKPMSGTEEEASGAGVLHQPRTDTGKVYMILRGEQLLADRKRGELLRYEAAVPVEYQYAYRLETGETTECNRPSEEFGRRLFMQMTPFTRWKLRLPRTASENQGLAFPTASAPDATTQIAIHFHVSAIRALI</sequence>
<feature type="coiled-coil region" evidence="1">
    <location>
        <begin position="337"/>
        <end position="375"/>
    </location>
</feature>
<accession>A0A9D4ULI3</accession>
<organism evidence="2 3">
    <name type="scientific">Adiantum capillus-veneris</name>
    <name type="common">Maidenhair fern</name>
    <dbReference type="NCBI Taxonomy" id="13818"/>
    <lineage>
        <taxon>Eukaryota</taxon>
        <taxon>Viridiplantae</taxon>
        <taxon>Streptophyta</taxon>
        <taxon>Embryophyta</taxon>
        <taxon>Tracheophyta</taxon>
        <taxon>Polypodiopsida</taxon>
        <taxon>Polypodiidae</taxon>
        <taxon>Polypodiales</taxon>
        <taxon>Pteridineae</taxon>
        <taxon>Pteridaceae</taxon>
        <taxon>Vittarioideae</taxon>
        <taxon>Adiantum</taxon>
    </lineage>
</organism>
<proteinExistence type="predicted"/>
<name>A0A9D4ULI3_ADICA</name>
<dbReference type="Proteomes" id="UP000886520">
    <property type="component" value="Chromosome 14"/>
</dbReference>
<reference evidence="2" key="1">
    <citation type="submission" date="2021-01" db="EMBL/GenBank/DDBJ databases">
        <title>Adiantum capillus-veneris genome.</title>
        <authorList>
            <person name="Fang Y."/>
            <person name="Liao Q."/>
        </authorList>
    </citation>
    <scope>NUCLEOTIDE SEQUENCE</scope>
    <source>
        <strain evidence="2">H3</strain>
        <tissue evidence="2">Leaf</tissue>
    </source>
</reference>
<protein>
    <submittedName>
        <fullName evidence="2">Uncharacterized protein</fullName>
    </submittedName>
</protein>
<dbReference type="OrthoDB" id="5978039at2759"/>
<dbReference type="EMBL" id="JABFUD020000014">
    <property type="protein sequence ID" value="KAI5070056.1"/>
    <property type="molecule type" value="Genomic_DNA"/>
</dbReference>
<keyword evidence="3" id="KW-1185">Reference proteome</keyword>
<dbReference type="AlphaFoldDB" id="A0A9D4ULI3"/>
<comment type="caution">
    <text evidence="2">The sequence shown here is derived from an EMBL/GenBank/DDBJ whole genome shotgun (WGS) entry which is preliminary data.</text>
</comment>
<evidence type="ECO:0000313" key="2">
    <source>
        <dbReference type="EMBL" id="KAI5070056.1"/>
    </source>
</evidence>
<gene>
    <name evidence="2" type="ORF">GOP47_0014399</name>
</gene>
<evidence type="ECO:0000256" key="1">
    <source>
        <dbReference type="SAM" id="Coils"/>
    </source>
</evidence>
<evidence type="ECO:0000313" key="3">
    <source>
        <dbReference type="Proteomes" id="UP000886520"/>
    </source>
</evidence>
<keyword evidence="1" id="KW-0175">Coiled coil</keyword>